<dbReference type="InParanoid" id="A0A7M7N8V8"/>
<dbReference type="GO" id="GO:0001784">
    <property type="term" value="F:phosphotyrosine residue binding"/>
    <property type="evidence" value="ECO:0000318"/>
    <property type="project" value="GO_Central"/>
</dbReference>
<evidence type="ECO:0000256" key="1">
    <source>
        <dbReference type="ARBA" id="ARBA00022999"/>
    </source>
</evidence>
<dbReference type="Gene3D" id="3.30.505.10">
    <property type="entry name" value="SH2 domain"/>
    <property type="match status" value="1"/>
</dbReference>
<dbReference type="PRINTS" id="PR00401">
    <property type="entry name" value="SH2DOMAIN"/>
</dbReference>
<dbReference type="InterPro" id="IPR000980">
    <property type="entry name" value="SH2"/>
</dbReference>
<dbReference type="Proteomes" id="UP000007110">
    <property type="component" value="Unassembled WGS sequence"/>
</dbReference>
<evidence type="ECO:0000259" key="4">
    <source>
        <dbReference type="PROSITE" id="PS50001"/>
    </source>
</evidence>
<dbReference type="EnsemblMetazoa" id="XM_030976880">
    <property type="protein sequence ID" value="XP_030832740"/>
    <property type="gene ID" value="LOC105446077"/>
</dbReference>
<dbReference type="InterPro" id="IPR051846">
    <property type="entry name" value="SH2_domain_adapters"/>
</dbReference>
<reference evidence="5" key="2">
    <citation type="submission" date="2021-01" db="UniProtKB">
        <authorList>
            <consortium name="EnsemblMetazoa"/>
        </authorList>
    </citation>
    <scope>IDENTIFICATION</scope>
</reference>
<dbReference type="PANTHER" id="PTHR15127">
    <property type="entry name" value="HEAVYWEIGHT, ISOFORM A"/>
    <property type="match status" value="1"/>
</dbReference>
<dbReference type="SUPFAM" id="SSF55550">
    <property type="entry name" value="SH2 domain"/>
    <property type="match status" value="1"/>
</dbReference>
<keyword evidence="6" id="KW-1185">Reference proteome</keyword>
<dbReference type="RefSeq" id="XP_030832740.1">
    <property type="nucleotide sequence ID" value="XM_030976880.1"/>
</dbReference>
<dbReference type="Pfam" id="PF00017">
    <property type="entry name" value="SH2"/>
    <property type="match status" value="1"/>
</dbReference>
<proteinExistence type="predicted"/>
<dbReference type="PANTHER" id="PTHR15127:SF32">
    <property type="entry name" value="HEAVYWEIGHT, ISOFORM A"/>
    <property type="match status" value="1"/>
</dbReference>
<feature type="domain" description="SH2" evidence="4">
    <location>
        <begin position="257"/>
        <end position="353"/>
    </location>
</feature>
<dbReference type="SMART" id="SM00252">
    <property type="entry name" value="SH2"/>
    <property type="match status" value="1"/>
</dbReference>
<organism evidence="5 6">
    <name type="scientific">Strongylocentrotus purpuratus</name>
    <name type="common">Purple sea urchin</name>
    <dbReference type="NCBI Taxonomy" id="7668"/>
    <lineage>
        <taxon>Eukaryota</taxon>
        <taxon>Metazoa</taxon>
        <taxon>Echinodermata</taxon>
        <taxon>Eleutherozoa</taxon>
        <taxon>Echinozoa</taxon>
        <taxon>Echinoidea</taxon>
        <taxon>Euechinoidea</taxon>
        <taxon>Echinacea</taxon>
        <taxon>Camarodonta</taxon>
        <taxon>Echinidea</taxon>
        <taxon>Strongylocentrotidae</taxon>
        <taxon>Strongylocentrotus</taxon>
    </lineage>
</organism>
<dbReference type="OMA" id="SISEMIC"/>
<evidence type="ECO:0000313" key="5">
    <source>
        <dbReference type="EnsemblMetazoa" id="XP_030832740"/>
    </source>
</evidence>
<dbReference type="AlphaFoldDB" id="A0A7M7N8V8"/>
<dbReference type="GeneID" id="105446077"/>
<evidence type="ECO:0000313" key="6">
    <source>
        <dbReference type="Proteomes" id="UP000007110"/>
    </source>
</evidence>
<dbReference type="InterPro" id="IPR036860">
    <property type="entry name" value="SH2_dom_sf"/>
</dbReference>
<dbReference type="PROSITE" id="PS50001">
    <property type="entry name" value="SH2"/>
    <property type="match status" value="1"/>
</dbReference>
<dbReference type="KEGG" id="spu:105446077"/>
<accession>A0A7M7N8V8</accession>
<keyword evidence="1 2" id="KW-0727">SH2 domain</keyword>
<evidence type="ECO:0000256" key="3">
    <source>
        <dbReference type="SAM" id="MobiDB-lite"/>
    </source>
</evidence>
<feature type="compositionally biased region" description="Polar residues" evidence="3">
    <location>
        <begin position="112"/>
        <end position="124"/>
    </location>
</feature>
<evidence type="ECO:0000256" key="2">
    <source>
        <dbReference type="PROSITE-ProRule" id="PRU00191"/>
    </source>
</evidence>
<feature type="compositionally biased region" description="Polar residues" evidence="3">
    <location>
        <begin position="75"/>
        <end position="89"/>
    </location>
</feature>
<feature type="compositionally biased region" description="Basic and acidic residues" evidence="3">
    <location>
        <begin position="1"/>
        <end position="26"/>
    </location>
</feature>
<sequence>MRQSEEQKKGEEKKKEGKKGSRHTDDPEGWSVPKGKERFKHHTYEEPPDVSPPIRRSETPDSYVGESSDELNGHSPASMSPSPHRQVNYSKDHHSSSPMSSESADDTYPPMHSSSSQNHRQQTPQHDRRPTAEYDNPWEWSNMKMAKLGPSPEGLEGPRGRSRSELPANRVMRTSPESDTRPGDEYDAPWEWMPMNRKLSQAITDKEKHHAGRISPLPETPTRGAKKGNMKLDIKSRPVEMPGEPVDPNIPLTHQTWYHGKLSRSDAEKKLKLCVEGSYLVRQSESAARDYSLSLKSAKGFMHMKIVFNHQSDGYILGEFSKPFPSISEMICYYTRQKLNIRGAEHMALLHPVIDQLL</sequence>
<name>A0A7M7N8V8_STRPU</name>
<reference evidence="6" key="1">
    <citation type="submission" date="2015-02" db="EMBL/GenBank/DDBJ databases">
        <title>Genome sequencing for Strongylocentrotus purpuratus.</title>
        <authorList>
            <person name="Murali S."/>
            <person name="Liu Y."/>
            <person name="Vee V."/>
            <person name="English A."/>
            <person name="Wang M."/>
            <person name="Skinner E."/>
            <person name="Han Y."/>
            <person name="Muzny D.M."/>
            <person name="Worley K.C."/>
            <person name="Gibbs R.A."/>
        </authorList>
    </citation>
    <scope>NUCLEOTIDE SEQUENCE</scope>
</reference>
<dbReference type="OrthoDB" id="5914531at2759"/>
<protein>
    <recommendedName>
        <fullName evidence="4">SH2 domain-containing protein</fullName>
    </recommendedName>
</protein>
<feature type="region of interest" description="Disordered" evidence="3">
    <location>
        <begin position="1"/>
        <end position="189"/>
    </location>
</feature>
<feature type="region of interest" description="Disordered" evidence="3">
    <location>
        <begin position="207"/>
        <end position="228"/>
    </location>
</feature>